<keyword evidence="2" id="KW-0446">Lipid-binding</keyword>
<proteinExistence type="inferred from homology"/>
<dbReference type="OrthoDB" id="346910at2759"/>
<sequence>MSEEFTKASAEVKTFTTKPINEELLELYGLYKQATEGDNTGSQPWAVQIEAKAKWEAWNKHKGTSKEAAQKAYVDLVAKLRPKYA</sequence>
<keyword evidence="5" id="KW-1185">Reference proteome</keyword>
<dbReference type="SUPFAM" id="SSF47027">
    <property type="entry name" value="Acyl-CoA binding protein"/>
    <property type="match status" value="1"/>
</dbReference>
<dbReference type="FunCoup" id="A0A152A1Z2">
    <property type="interactions" value="215"/>
</dbReference>
<comment type="caution">
    <text evidence="4">The sequence shown here is derived from an EMBL/GenBank/DDBJ whole genome shotgun (WGS) entry which is preliminary data.</text>
</comment>
<organism evidence="4 5">
    <name type="scientific">Tieghemostelium lacteum</name>
    <name type="common">Slime mold</name>
    <name type="synonym">Dictyostelium lacteum</name>
    <dbReference type="NCBI Taxonomy" id="361077"/>
    <lineage>
        <taxon>Eukaryota</taxon>
        <taxon>Amoebozoa</taxon>
        <taxon>Evosea</taxon>
        <taxon>Eumycetozoa</taxon>
        <taxon>Dictyostelia</taxon>
        <taxon>Dictyosteliales</taxon>
        <taxon>Raperosteliaceae</taxon>
        <taxon>Tieghemostelium</taxon>
    </lineage>
</organism>
<comment type="similarity">
    <text evidence="1">Belongs to the ACBP family.</text>
</comment>
<dbReference type="Proteomes" id="UP000076078">
    <property type="component" value="Unassembled WGS sequence"/>
</dbReference>
<dbReference type="PROSITE" id="PS51228">
    <property type="entry name" value="ACB_2"/>
    <property type="match status" value="1"/>
</dbReference>
<dbReference type="EMBL" id="LODT01000016">
    <property type="protein sequence ID" value="KYR00272.1"/>
    <property type="molecule type" value="Genomic_DNA"/>
</dbReference>
<name>A0A152A1Z2_TIELA</name>
<protein>
    <submittedName>
        <fullName evidence="4">Acyl-CoA binding protein</fullName>
    </submittedName>
</protein>
<dbReference type="Pfam" id="PF00887">
    <property type="entry name" value="ACBP"/>
    <property type="match status" value="1"/>
</dbReference>
<dbReference type="STRING" id="361077.A0A152A1Z2"/>
<dbReference type="PRINTS" id="PR00689">
    <property type="entry name" value="ACOABINDINGP"/>
</dbReference>
<feature type="domain" description="ACB" evidence="3">
    <location>
        <begin position="1"/>
        <end position="85"/>
    </location>
</feature>
<dbReference type="AlphaFoldDB" id="A0A152A1Z2"/>
<evidence type="ECO:0000313" key="4">
    <source>
        <dbReference type="EMBL" id="KYR00272.1"/>
    </source>
</evidence>
<gene>
    <name evidence="4" type="ORF">DLAC_03435</name>
</gene>
<dbReference type="InterPro" id="IPR014352">
    <property type="entry name" value="FERM/acyl-CoA-bd_prot_sf"/>
</dbReference>
<dbReference type="OMA" id="RYKFEAW"/>
<dbReference type="PANTHER" id="PTHR23310">
    <property type="entry name" value="ACYL-COA-BINDING PROTEIN, ACBP"/>
    <property type="match status" value="1"/>
</dbReference>
<dbReference type="PANTHER" id="PTHR23310:SF62">
    <property type="entry name" value="ACYL-COA BINDING PROTEIN 1, ISOFORM A"/>
    <property type="match status" value="1"/>
</dbReference>
<dbReference type="Gene3D" id="1.20.80.10">
    <property type="match status" value="1"/>
</dbReference>
<reference evidence="4 5" key="1">
    <citation type="submission" date="2015-12" db="EMBL/GenBank/DDBJ databases">
        <title>Dictyostelia acquired genes for synthesis and detection of signals that induce cell-type specialization by lateral gene transfer from prokaryotes.</title>
        <authorList>
            <person name="Gloeckner G."/>
            <person name="Schaap P."/>
        </authorList>
    </citation>
    <scope>NUCLEOTIDE SEQUENCE [LARGE SCALE GENOMIC DNA]</scope>
    <source>
        <strain evidence="4 5">TK</strain>
    </source>
</reference>
<accession>A0A152A1Z2</accession>
<evidence type="ECO:0000259" key="3">
    <source>
        <dbReference type="PROSITE" id="PS51228"/>
    </source>
</evidence>
<dbReference type="GO" id="GO:0006631">
    <property type="term" value="P:fatty acid metabolic process"/>
    <property type="evidence" value="ECO:0007669"/>
    <property type="project" value="TreeGrafter"/>
</dbReference>
<evidence type="ECO:0000256" key="2">
    <source>
        <dbReference type="ARBA" id="ARBA00023121"/>
    </source>
</evidence>
<dbReference type="InParanoid" id="A0A152A1Z2"/>
<dbReference type="GO" id="GO:0000062">
    <property type="term" value="F:fatty-acyl-CoA binding"/>
    <property type="evidence" value="ECO:0007669"/>
    <property type="project" value="InterPro"/>
</dbReference>
<evidence type="ECO:0000256" key="1">
    <source>
        <dbReference type="ARBA" id="ARBA00005567"/>
    </source>
</evidence>
<evidence type="ECO:0000313" key="5">
    <source>
        <dbReference type="Proteomes" id="UP000076078"/>
    </source>
</evidence>
<dbReference type="InterPro" id="IPR035984">
    <property type="entry name" value="Acyl-CoA-binding_sf"/>
</dbReference>
<dbReference type="InterPro" id="IPR000582">
    <property type="entry name" value="Acyl-CoA-binding_protein"/>
</dbReference>